<dbReference type="GO" id="GO:0005576">
    <property type="term" value="C:extracellular region"/>
    <property type="evidence" value="ECO:0007669"/>
    <property type="project" value="InterPro"/>
</dbReference>
<dbReference type="AlphaFoldDB" id="A0A016TDH5"/>
<feature type="domain" description="ShKT" evidence="2">
    <location>
        <begin position="254"/>
        <end position="288"/>
    </location>
</feature>
<dbReference type="InterPro" id="IPR003582">
    <property type="entry name" value="ShKT_dom"/>
</dbReference>
<proteinExistence type="predicted"/>
<feature type="disulfide bond" evidence="1">
    <location>
        <begin position="151"/>
        <end position="185"/>
    </location>
</feature>
<dbReference type="Pfam" id="PF01549">
    <property type="entry name" value="ShK"/>
    <property type="match status" value="4"/>
</dbReference>
<dbReference type="PROSITE" id="PS01009">
    <property type="entry name" value="CRISP_1"/>
    <property type="match status" value="2"/>
</dbReference>
<feature type="disulfide bond" evidence="1">
    <location>
        <begin position="254"/>
        <end position="288"/>
    </location>
</feature>
<dbReference type="PROSITE" id="PS51670">
    <property type="entry name" value="SHKT"/>
    <property type="match status" value="4"/>
</dbReference>
<dbReference type="InterPro" id="IPR035940">
    <property type="entry name" value="CAP_sf"/>
</dbReference>
<comment type="caution">
    <text evidence="1">Lacks conserved residue(s) required for the propagation of feature annotation.</text>
</comment>
<sequence length="559" mass="62947">MPVLSVHFTIVEMFSYMTAKLKRVLGDMQLDAVGGILHKRRERVSSCKVWFDELAKRGVGQEDNVLTDEVWDKPGQIGHYTQMVWQDTYRLGCYVHWCPSMTYVVCQYGPRLLHPAPMTYNIAFFVLLAASSSVVTIKQFLKCGNGAERNCCDRNETCAYWASIGECTNNADWMLPNCQLSCRSCGSNSGYLKCGKGAERNCCDRNETCAYWASIGECTNNAEWMLPNCQLSCRSCGSNSEVTTREYLKCEGNCCDRNETCAYWASIGECRNNADWMLPNCQLSCQSCNTNSNKPSKPSSTSMCGTGRDSKCCDREKSCADWASWGECENRPSFMLRKCKLSCNACRPTLPKASGLERCRDNGMTREVRQKLLDMHNKYRMMVAKGQAKDKAGGNAPMAARMLKMEYDCDIEENAMRHAVGCAWGHSAQHERENLGENLYYSTNPRMNHVKAAEDACKLWFDELATRGVGQEDNILTDEVWNKPGQIGHYTQMVWQDSYKLGCYVNSCPSMTYVVCQYGPQGNWIDDPIYETGSPCTTDDDCMCSNCKCSRSEGLCIVQ</sequence>
<feature type="domain" description="ShKT" evidence="2">
    <location>
        <begin position="151"/>
        <end position="185"/>
    </location>
</feature>
<evidence type="ECO:0000256" key="1">
    <source>
        <dbReference type="PROSITE-ProRule" id="PRU01005"/>
    </source>
</evidence>
<feature type="disulfide bond" evidence="1">
    <location>
        <begin position="312"/>
        <end position="346"/>
    </location>
</feature>
<accession>A0A016TDH5</accession>
<name>A0A016TDH5_9BILA</name>
<feature type="domain" description="ShKT" evidence="2">
    <location>
        <begin position="202"/>
        <end position="236"/>
    </location>
</feature>
<organism evidence="3 4">
    <name type="scientific">Ancylostoma ceylanicum</name>
    <dbReference type="NCBI Taxonomy" id="53326"/>
    <lineage>
        <taxon>Eukaryota</taxon>
        <taxon>Metazoa</taxon>
        <taxon>Ecdysozoa</taxon>
        <taxon>Nematoda</taxon>
        <taxon>Chromadorea</taxon>
        <taxon>Rhabditida</taxon>
        <taxon>Rhabditina</taxon>
        <taxon>Rhabditomorpha</taxon>
        <taxon>Strongyloidea</taxon>
        <taxon>Ancylostomatidae</taxon>
        <taxon>Ancylostomatinae</taxon>
        <taxon>Ancylostoma</taxon>
    </lineage>
</organism>
<dbReference type="InterPro" id="IPR014044">
    <property type="entry name" value="CAP_dom"/>
</dbReference>
<keyword evidence="1" id="KW-1015">Disulfide bond</keyword>
<dbReference type="OrthoDB" id="5874910at2759"/>
<dbReference type="InterPro" id="IPR018244">
    <property type="entry name" value="Allrgn_V5/Tpx1_CS"/>
</dbReference>
<comment type="caution">
    <text evidence="3">The sequence shown here is derived from an EMBL/GenBank/DDBJ whole genome shotgun (WGS) entry which is preliminary data.</text>
</comment>
<feature type="domain" description="ShKT" evidence="2">
    <location>
        <begin position="312"/>
        <end position="346"/>
    </location>
</feature>
<evidence type="ECO:0000259" key="2">
    <source>
        <dbReference type="PROSITE" id="PS51670"/>
    </source>
</evidence>
<dbReference type="Gene3D" id="3.40.33.10">
    <property type="entry name" value="CAP"/>
    <property type="match status" value="2"/>
</dbReference>
<dbReference type="SUPFAM" id="SSF55797">
    <property type="entry name" value="PR-1-like"/>
    <property type="match status" value="2"/>
</dbReference>
<protein>
    <recommendedName>
        <fullName evidence="2">ShKT domain-containing protein</fullName>
    </recommendedName>
</protein>
<dbReference type="SMART" id="SM00198">
    <property type="entry name" value="SCP"/>
    <property type="match status" value="1"/>
</dbReference>
<evidence type="ECO:0000313" key="3">
    <source>
        <dbReference type="EMBL" id="EYC00658.1"/>
    </source>
</evidence>
<dbReference type="InterPro" id="IPR001283">
    <property type="entry name" value="CRISP-related"/>
</dbReference>
<reference evidence="4" key="1">
    <citation type="journal article" date="2015" name="Nat. Genet.">
        <title>The genome and transcriptome of the zoonotic hookworm Ancylostoma ceylanicum identify infection-specific gene families.</title>
        <authorList>
            <person name="Schwarz E.M."/>
            <person name="Hu Y."/>
            <person name="Antoshechkin I."/>
            <person name="Miller M.M."/>
            <person name="Sternberg P.W."/>
            <person name="Aroian R.V."/>
        </authorList>
    </citation>
    <scope>NUCLEOTIDE SEQUENCE</scope>
    <source>
        <strain evidence="4">HY135</strain>
    </source>
</reference>
<keyword evidence="4" id="KW-1185">Reference proteome</keyword>
<dbReference type="PRINTS" id="PR00837">
    <property type="entry name" value="V5TPXLIKE"/>
</dbReference>
<dbReference type="CDD" id="cd05380">
    <property type="entry name" value="CAP_euk"/>
    <property type="match status" value="1"/>
</dbReference>
<evidence type="ECO:0000313" key="4">
    <source>
        <dbReference type="Proteomes" id="UP000024635"/>
    </source>
</evidence>
<dbReference type="STRING" id="53326.A0A016TDH5"/>
<gene>
    <name evidence="3" type="primary">Acey_s0114.g459</name>
    <name evidence="3" type="synonym">ASP-s0114.g459</name>
    <name evidence="3" type="ORF">Y032_0114g459</name>
</gene>
<dbReference type="PANTHER" id="PTHR10334">
    <property type="entry name" value="CYSTEINE-RICH SECRETORY PROTEIN-RELATED"/>
    <property type="match status" value="1"/>
</dbReference>
<dbReference type="SMART" id="SM00254">
    <property type="entry name" value="ShKT"/>
    <property type="match status" value="4"/>
</dbReference>
<feature type="disulfide bond" evidence="1">
    <location>
        <begin position="202"/>
        <end position="236"/>
    </location>
</feature>
<dbReference type="EMBL" id="JARK01001450">
    <property type="protein sequence ID" value="EYC00658.1"/>
    <property type="molecule type" value="Genomic_DNA"/>
</dbReference>
<dbReference type="Pfam" id="PF00188">
    <property type="entry name" value="CAP"/>
    <property type="match status" value="2"/>
</dbReference>
<dbReference type="PROSITE" id="PS01010">
    <property type="entry name" value="CRISP_2"/>
    <property type="match status" value="1"/>
</dbReference>
<dbReference type="Proteomes" id="UP000024635">
    <property type="component" value="Unassembled WGS sequence"/>
</dbReference>